<sequence length="581" mass="62463">MEPRVSKRERKLHLSYDLPHRIHAAQLYPIPSPNGSTLVIYANDRGLRLLWRVGKRRRAQPRTNGRAQDHDIIIIDSSSSSTNSPQLQDSLEDEEDELDPDCPYPNIISSVSIDFGAEVLQLAIPALPPLLRKTDALHNHGAVAISCSDGSQRVVTFDLLPPTSAEAYANDVLARQILLNLSGVPCTGLAAKIATSPESLGGASFLLVAASSDMLRTYRFAIFNDLTNINQDAETSALSLLHEAKSVAFHPSTTSTQLLISDTSGAIRICDPFTPATSENQEAGVTEMHDPETTPKPPGKYLFAFTTPYTNSSSSSGGVARRKQILSAAWVLNGNAILALLEDGEWCIWNLAPTEQTGGNFSEPTLRGFLRTSNGSERQGKNTSRLAPMTPNTRKTKSENFFAGPAPKIPGGSAAAACGGVSVVTSSLRANLPDESVILWYNGEIYSIPSLQTFWQRSTNRGGGGGGLYAPGLTQIKEVDMGGERVTSVSQFAPTAASSGVGTMNTQRDLLISTEHRFIVLQSLRATTPARGLFQAAGKSGEVDRDQRMLDFGQLDLGGIDRVLDGMANGEGRTRRVGFAR</sequence>
<reference evidence="2" key="1">
    <citation type="submission" date="2023-08" db="EMBL/GenBank/DDBJ databases">
        <title>Black Yeasts Isolated from many extreme environments.</title>
        <authorList>
            <person name="Coleine C."/>
            <person name="Stajich J.E."/>
            <person name="Selbmann L."/>
        </authorList>
    </citation>
    <scope>NUCLEOTIDE SEQUENCE</scope>
    <source>
        <strain evidence="2">CCFEE 5810</strain>
    </source>
</reference>
<evidence type="ECO:0000313" key="2">
    <source>
        <dbReference type="EMBL" id="KAK5690473.1"/>
    </source>
</evidence>
<comment type="caution">
    <text evidence="2">The sequence shown here is derived from an EMBL/GenBank/DDBJ whole genome shotgun (WGS) entry which is preliminary data.</text>
</comment>
<accession>A0AAN7VM47</accession>
<proteinExistence type="predicted"/>
<feature type="compositionally biased region" description="Low complexity" evidence="1">
    <location>
        <begin position="74"/>
        <end position="89"/>
    </location>
</feature>
<evidence type="ECO:0008006" key="4">
    <source>
        <dbReference type="Google" id="ProtNLM"/>
    </source>
</evidence>
<dbReference type="InterPro" id="IPR015943">
    <property type="entry name" value="WD40/YVTN_repeat-like_dom_sf"/>
</dbReference>
<dbReference type="EMBL" id="JAVRQU010000025">
    <property type="protein sequence ID" value="KAK5690473.1"/>
    <property type="molecule type" value="Genomic_DNA"/>
</dbReference>
<evidence type="ECO:0000313" key="3">
    <source>
        <dbReference type="Proteomes" id="UP001310594"/>
    </source>
</evidence>
<dbReference type="Proteomes" id="UP001310594">
    <property type="component" value="Unassembled WGS sequence"/>
</dbReference>
<feature type="region of interest" description="Disordered" evidence="1">
    <location>
        <begin position="58"/>
        <end position="99"/>
    </location>
</feature>
<dbReference type="Gene3D" id="2.130.10.10">
    <property type="entry name" value="YVTN repeat-like/Quinoprotein amine dehydrogenase"/>
    <property type="match status" value="1"/>
</dbReference>
<gene>
    <name evidence="2" type="ORF">LTR97_012341</name>
</gene>
<dbReference type="SUPFAM" id="SSF50978">
    <property type="entry name" value="WD40 repeat-like"/>
    <property type="match status" value="1"/>
</dbReference>
<feature type="region of interest" description="Disordered" evidence="1">
    <location>
        <begin position="371"/>
        <end position="399"/>
    </location>
</feature>
<organism evidence="2 3">
    <name type="scientific">Elasticomyces elasticus</name>
    <dbReference type="NCBI Taxonomy" id="574655"/>
    <lineage>
        <taxon>Eukaryota</taxon>
        <taxon>Fungi</taxon>
        <taxon>Dikarya</taxon>
        <taxon>Ascomycota</taxon>
        <taxon>Pezizomycotina</taxon>
        <taxon>Dothideomycetes</taxon>
        <taxon>Dothideomycetidae</taxon>
        <taxon>Mycosphaerellales</taxon>
        <taxon>Teratosphaeriaceae</taxon>
        <taxon>Elasticomyces</taxon>
    </lineage>
</organism>
<feature type="compositionally biased region" description="Acidic residues" evidence="1">
    <location>
        <begin position="90"/>
        <end position="99"/>
    </location>
</feature>
<dbReference type="InterPro" id="IPR036322">
    <property type="entry name" value="WD40_repeat_dom_sf"/>
</dbReference>
<feature type="compositionally biased region" description="Polar residues" evidence="1">
    <location>
        <begin position="371"/>
        <end position="393"/>
    </location>
</feature>
<name>A0AAN7VM47_9PEZI</name>
<dbReference type="AlphaFoldDB" id="A0AAN7VM47"/>
<evidence type="ECO:0000256" key="1">
    <source>
        <dbReference type="SAM" id="MobiDB-lite"/>
    </source>
</evidence>
<protein>
    <recommendedName>
        <fullName evidence="4">Nucleoporin NUP37</fullName>
    </recommendedName>
</protein>